<keyword evidence="1" id="KW-1133">Transmembrane helix</keyword>
<dbReference type="AlphaFoldDB" id="A0A1Q8QHH7"/>
<keyword evidence="1" id="KW-0472">Membrane</keyword>
<protein>
    <submittedName>
        <fullName evidence="2">Uncharacterized protein</fullName>
    </submittedName>
</protein>
<proteinExistence type="predicted"/>
<keyword evidence="3" id="KW-1185">Reference proteome</keyword>
<reference evidence="2 3" key="1">
    <citation type="submission" date="2016-09" db="EMBL/GenBank/DDBJ databases">
        <title>Complete genome of Desulfosporosinus sp. OL.</title>
        <authorList>
            <person name="Mardanov A."/>
            <person name="Beletsky A."/>
            <person name="Panova A."/>
            <person name="Karnachuk O."/>
            <person name="Ravin N."/>
        </authorList>
    </citation>
    <scope>NUCLEOTIDE SEQUENCE [LARGE SCALE GENOMIC DNA]</scope>
    <source>
        <strain evidence="2 3">OL</strain>
    </source>
</reference>
<dbReference type="Proteomes" id="UP000186102">
    <property type="component" value="Unassembled WGS sequence"/>
</dbReference>
<dbReference type="EMBL" id="MLBF01000069">
    <property type="protein sequence ID" value="OLN26800.1"/>
    <property type="molecule type" value="Genomic_DNA"/>
</dbReference>
<evidence type="ECO:0000313" key="3">
    <source>
        <dbReference type="Proteomes" id="UP000186102"/>
    </source>
</evidence>
<organism evidence="2 3">
    <name type="scientific">Desulfosporosinus metallidurans</name>
    <dbReference type="NCBI Taxonomy" id="1888891"/>
    <lineage>
        <taxon>Bacteria</taxon>
        <taxon>Bacillati</taxon>
        <taxon>Bacillota</taxon>
        <taxon>Clostridia</taxon>
        <taxon>Eubacteriales</taxon>
        <taxon>Desulfitobacteriaceae</taxon>
        <taxon>Desulfosporosinus</taxon>
    </lineage>
</organism>
<name>A0A1Q8QHH7_9FIRM</name>
<feature type="transmembrane region" description="Helical" evidence="1">
    <location>
        <begin position="12"/>
        <end position="33"/>
    </location>
</feature>
<comment type="caution">
    <text evidence="2">The sequence shown here is derived from an EMBL/GenBank/DDBJ whole genome shotgun (WGS) entry which is preliminary data.</text>
</comment>
<keyword evidence="1" id="KW-0812">Transmembrane</keyword>
<accession>A0A1Q8QHH7</accession>
<feature type="transmembrane region" description="Helical" evidence="1">
    <location>
        <begin position="61"/>
        <end position="79"/>
    </location>
</feature>
<gene>
    <name evidence="2" type="ORF">DSOL_4824</name>
</gene>
<dbReference type="OrthoDB" id="419508at186801"/>
<evidence type="ECO:0000256" key="1">
    <source>
        <dbReference type="SAM" id="Phobius"/>
    </source>
</evidence>
<dbReference type="RefSeq" id="WP_075367104.1">
    <property type="nucleotide sequence ID" value="NZ_MLBF01000069.1"/>
</dbReference>
<evidence type="ECO:0000313" key="2">
    <source>
        <dbReference type="EMBL" id="OLN26800.1"/>
    </source>
</evidence>
<sequence length="119" mass="12959">MSDALKVKELKVAVAFLSAGIGLMVLAIINFIADKTGGNAGAFAKSIALHQGIGPYSGKQFFTALAWGLSWIILHQVFVKKGTAEPKKIMRLAYIFITIGRNCPLAFRKLCAKNENRFT</sequence>